<evidence type="ECO:0000313" key="1">
    <source>
        <dbReference type="EMBL" id="QGU96315.1"/>
    </source>
</evidence>
<proteinExistence type="predicted"/>
<dbReference type="Proteomes" id="UP000422764">
    <property type="component" value="Chromosome"/>
</dbReference>
<gene>
    <name evidence="1" type="ORF">GOM49_15515</name>
</gene>
<accession>A0A6I6FEK7</accession>
<protein>
    <submittedName>
        <fullName evidence="1">Uncharacterized protein</fullName>
    </submittedName>
</protein>
<evidence type="ECO:0000313" key="2">
    <source>
        <dbReference type="Proteomes" id="UP000422764"/>
    </source>
</evidence>
<organism evidence="1 2">
    <name type="scientific">Clostridium bovifaecis</name>
    <dbReference type="NCBI Taxonomy" id="2184719"/>
    <lineage>
        <taxon>Bacteria</taxon>
        <taxon>Bacillati</taxon>
        <taxon>Bacillota</taxon>
        <taxon>Clostridia</taxon>
        <taxon>Eubacteriales</taxon>
        <taxon>Clostridiaceae</taxon>
        <taxon>Clostridium</taxon>
    </lineage>
</organism>
<dbReference type="AlphaFoldDB" id="A0A6I6FEK7"/>
<keyword evidence="2" id="KW-1185">Reference proteome</keyword>
<name>A0A6I6FEK7_9CLOT</name>
<dbReference type="EMBL" id="CP046522">
    <property type="protein sequence ID" value="QGU96315.1"/>
    <property type="molecule type" value="Genomic_DNA"/>
</dbReference>
<sequence length="71" mass="8387">MKLYTRRTGGNMGTGRIEIEDPRELVDIETALKQYRKQLDKKAQTSYVLEQKSEIDRLIERLDFRNGIEID</sequence>
<reference evidence="1 2" key="1">
    <citation type="submission" date="2019-12" db="EMBL/GenBank/DDBJ databases">
        <title>Genome sequenceing of Clostridium bovifaecis.</title>
        <authorList>
            <person name="Yao Y."/>
        </authorList>
    </citation>
    <scope>NUCLEOTIDE SEQUENCE [LARGE SCALE GENOMIC DNA]</scope>
    <source>
        <strain evidence="1 2">BXX</strain>
    </source>
</reference>